<dbReference type="EMBL" id="RBIN01000006">
    <property type="protein sequence ID" value="RKR02644.1"/>
    <property type="molecule type" value="Genomic_DNA"/>
</dbReference>
<dbReference type="RefSeq" id="WP_121173273.1">
    <property type="nucleotide sequence ID" value="NZ_RBIN01000006.1"/>
</dbReference>
<reference evidence="2 3" key="1">
    <citation type="submission" date="2018-10" db="EMBL/GenBank/DDBJ databases">
        <title>Genomic Encyclopedia of Type Strains, Phase IV (KMG-IV): sequencing the most valuable type-strain genomes for metagenomic binning, comparative biology and taxonomic classification.</title>
        <authorList>
            <person name="Goeker M."/>
        </authorList>
    </citation>
    <scope>NUCLEOTIDE SEQUENCE [LARGE SCALE GENOMIC DNA]</scope>
    <source>
        <strain evidence="2 3">DSM 23229</strain>
    </source>
</reference>
<dbReference type="Pfam" id="PF03009">
    <property type="entry name" value="GDPD"/>
    <property type="match status" value="1"/>
</dbReference>
<comment type="caution">
    <text evidence="2">The sequence shown here is derived from an EMBL/GenBank/DDBJ whole genome shotgun (WGS) entry which is preliminary data.</text>
</comment>
<dbReference type="Gene3D" id="3.20.20.190">
    <property type="entry name" value="Phosphatidylinositol (PI) phosphodiesterase"/>
    <property type="match status" value="1"/>
</dbReference>
<dbReference type="GO" id="GO:0008081">
    <property type="term" value="F:phosphoric diester hydrolase activity"/>
    <property type="evidence" value="ECO:0007669"/>
    <property type="project" value="InterPro"/>
</dbReference>
<dbReference type="Proteomes" id="UP000281975">
    <property type="component" value="Unassembled WGS sequence"/>
</dbReference>
<dbReference type="SUPFAM" id="SSF51695">
    <property type="entry name" value="PLC-like phosphodiesterases"/>
    <property type="match status" value="1"/>
</dbReference>
<evidence type="ECO:0000259" key="1">
    <source>
        <dbReference type="PROSITE" id="PS51704"/>
    </source>
</evidence>
<dbReference type="PROSITE" id="PS51704">
    <property type="entry name" value="GP_PDE"/>
    <property type="match status" value="1"/>
</dbReference>
<proteinExistence type="predicted"/>
<gene>
    <name evidence="2" type="ORF">C7446_2364</name>
</gene>
<evidence type="ECO:0000313" key="3">
    <source>
        <dbReference type="Proteomes" id="UP000281975"/>
    </source>
</evidence>
<keyword evidence="3" id="KW-1185">Reference proteome</keyword>
<feature type="domain" description="GP-PDE" evidence="1">
    <location>
        <begin position="4"/>
        <end position="242"/>
    </location>
</feature>
<dbReference type="AlphaFoldDB" id="A0A420WVT7"/>
<protein>
    <submittedName>
        <fullName evidence="2">Glycerophosphoryl diester phosphodiesterase</fullName>
    </submittedName>
</protein>
<organism evidence="2 3">
    <name type="scientific">Kushneria sinocarnis</name>
    <dbReference type="NCBI Taxonomy" id="595502"/>
    <lineage>
        <taxon>Bacteria</taxon>
        <taxon>Pseudomonadati</taxon>
        <taxon>Pseudomonadota</taxon>
        <taxon>Gammaproteobacteria</taxon>
        <taxon>Oceanospirillales</taxon>
        <taxon>Halomonadaceae</taxon>
        <taxon>Kushneria</taxon>
    </lineage>
</organism>
<accession>A0A420WVT7</accession>
<name>A0A420WVT7_9GAMM</name>
<dbReference type="OrthoDB" id="9795622at2"/>
<evidence type="ECO:0000313" key="2">
    <source>
        <dbReference type="EMBL" id="RKR02644.1"/>
    </source>
</evidence>
<dbReference type="GO" id="GO:0006629">
    <property type="term" value="P:lipid metabolic process"/>
    <property type="evidence" value="ECO:0007669"/>
    <property type="project" value="InterPro"/>
</dbReference>
<dbReference type="PANTHER" id="PTHR46211:SF1">
    <property type="entry name" value="GLYCEROPHOSPHODIESTER PHOSPHODIESTERASE, CYTOPLASMIC"/>
    <property type="match status" value="1"/>
</dbReference>
<dbReference type="InterPro" id="IPR030395">
    <property type="entry name" value="GP_PDE_dom"/>
</dbReference>
<sequence length="253" mass="28230">MELPRLIAHRGLSHHAPENTLAAIRATHEAGLNWLELDVQCLGDGTPVLWHDAHVVRCSDGQGLLRDYSLAQAKRLDVGRWFDERFAGERMATLEEALALISELGLGLNLELKLSAGHDDNLLAETVVPQAVAMLPRERLLISSFSVATLSRVRELDGNCALGILYEDGPTRGWVTDAEQVEAFSIHSNWQSLDPARAEEIRDRGRRLICYTVNDPRRFHRWWSHGVDTVITDRPELFDGDDFAPSAEPADPA</sequence>
<dbReference type="PANTHER" id="PTHR46211">
    <property type="entry name" value="GLYCEROPHOSPHORYL DIESTER PHOSPHODIESTERASE"/>
    <property type="match status" value="1"/>
</dbReference>
<dbReference type="InterPro" id="IPR017946">
    <property type="entry name" value="PLC-like_Pdiesterase_TIM-brl"/>
</dbReference>